<comment type="pathway">
    <text evidence="6">Aromatic compound metabolism; 4-hydroxyphenylacetate degradation; pyruvate and succinate semialdehyde from 4-hydroxyphenylacetate: step 4/7.</text>
</comment>
<dbReference type="STRING" id="990268.JCM19235_5794"/>
<dbReference type="PANTHER" id="PTHR11820:SF114">
    <property type="entry name" value="4-HYDROXYPHENYLACETATE CATABOLISM PROTEIN"/>
    <property type="match status" value="1"/>
</dbReference>
<evidence type="ECO:0000313" key="9">
    <source>
        <dbReference type="EMBL" id="GAL17245.1"/>
    </source>
</evidence>
<reference evidence="9 10" key="1">
    <citation type="submission" date="2014-09" db="EMBL/GenBank/DDBJ databases">
        <title>Vibrio maritimus JCM 19235. (C45) whole genome shotgun sequence.</title>
        <authorList>
            <person name="Sawabe T."/>
            <person name="Meirelles P."/>
            <person name="Nakanishi M."/>
            <person name="Sayaka M."/>
            <person name="Hattori M."/>
            <person name="Ohkuma M."/>
        </authorList>
    </citation>
    <scope>NUCLEOTIDE SEQUENCE [LARGE SCALE GENOMIC DNA]</scope>
    <source>
        <strain evidence="10">JCM19235</strain>
    </source>
</reference>
<comment type="similarity">
    <text evidence="1">Belongs to the FAH family.</text>
</comment>
<keyword evidence="9" id="KW-0456">Lyase</keyword>
<dbReference type="Pfam" id="PF01557">
    <property type="entry name" value="FAA_hydrolase"/>
    <property type="match status" value="1"/>
</dbReference>
<evidence type="ECO:0000256" key="6">
    <source>
        <dbReference type="ARBA" id="ARBA00060569"/>
    </source>
</evidence>
<evidence type="ECO:0000259" key="8">
    <source>
        <dbReference type="Pfam" id="PF01557"/>
    </source>
</evidence>
<dbReference type="FunFam" id="3.90.850.10:FF:000002">
    <property type="entry name" value="2-hydroxyhepta-2,4-diene-1,7-dioate isomerase"/>
    <property type="match status" value="1"/>
</dbReference>
<evidence type="ECO:0000313" key="10">
    <source>
        <dbReference type="Proteomes" id="UP000029228"/>
    </source>
</evidence>
<dbReference type="NCBIfam" id="TIGR02303">
    <property type="entry name" value="HpaG-C-term"/>
    <property type="match status" value="1"/>
</dbReference>
<name>A0A090RP92_9VIBR</name>
<proteinExistence type="inferred from homology"/>
<dbReference type="InterPro" id="IPR036663">
    <property type="entry name" value="Fumarylacetoacetase_C_sf"/>
</dbReference>
<dbReference type="EC" id="4.1.1.68" evidence="9"/>
<dbReference type="Proteomes" id="UP000029228">
    <property type="component" value="Unassembled WGS sequence"/>
</dbReference>
<dbReference type="AlphaFoldDB" id="A0A090RP92"/>
<dbReference type="GO" id="GO:0046872">
    <property type="term" value="F:metal ion binding"/>
    <property type="evidence" value="ECO:0007669"/>
    <property type="project" value="UniProtKB-KW"/>
</dbReference>
<evidence type="ECO:0000256" key="7">
    <source>
        <dbReference type="ARBA" id="ARBA00060680"/>
    </source>
</evidence>
<evidence type="ECO:0000256" key="5">
    <source>
        <dbReference type="ARBA" id="ARBA00057150"/>
    </source>
</evidence>
<evidence type="ECO:0000256" key="4">
    <source>
        <dbReference type="ARBA" id="ARBA00052790"/>
    </source>
</evidence>
<dbReference type="GO" id="GO:0008704">
    <property type="term" value="F:5-carboxymethyl-2-hydroxymuconate delta-isomerase activity"/>
    <property type="evidence" value="ECO:0007669"/>
    <property type="project" value="UniProtKB-EC"/>
</dbReference>
<keyword evidence="9" id="KW-0413">Isomerase</keyword>
<dbReference type="GO" id="GO:1901023">
    <property type="term" value="P:4-hydroxyphenylacetate catabolic process"/>
    <property type="evidence" value="ECO:0007669"/>
    <property type="project" value="InterPro"/>
</dbReference>
<keyword evidence="10" id="KW-1185">Reference proteome</keyword>
<comment type="catalytic activity">
    <reaction evidence="4">
        <text>(2E,4Z)-5-hydroxypenta-2,4-diene-1,2,5-tricarboxylate = (3E,5R)-5-carboxy-2-oxohept-3-enedioate</text>
        <dbReference type="Rhea" id="RHEA:18813"/>
        <dbReference type="ChEBI" id="CHEBI:47961"/>
        <dbReference type="ChEBI" id="CHEBI:87491"/>
        <dbReference type="EC" id="5.3.3.10"/>
    </reaction>
</comment>
<evidence type="ECO:0000256" key="3">
    <source>
        <dbReference type="ARBA" id="ARBA00051258"/>
    </source>
</evidence>
<comment type="catalytic activity">
    <reaction evidence="3">
        <text>(3E,5R)-5-carboxy-2-oxohept-3-enedioate + H(+) = (4Z)-2-oxohept-4-enedioate + CO2</text>
        <dbReference type="Rhea" id="RHEA:14397"/>
        <dbReference type="ChEBI" id="CHEBI:15378"/>
        <dbReference type="ChEBI" id="CHEBI:16526"/>
        <dbReference type="ChEBI" id="CHEBI:87491"/>
        <dbReference type="ChEBI" id="CHEBI:87507"/>
        <dbReference type="EC" id="4.1.1.68"/>
    </reaction>
</comment>
<dbReference type="PANTHER" id="PTHR11820">
    <property type="entry name" value="ACYLPYRUVASE"/>
    <property type="match status" value="1"/>
</dbReference>
<feature type="domain" description="Fumarylacetoacetase-like C-terminal" evidence="8">
    <location>
        <begin position="47"/>
        <end position="245"/>
    </location>
</feature>
<evidence type="ECO:0000256" key="2">
    <source>
        <dbReference type="ARBA" id="ARBA00022723"/>
    </source>
</evidence>
<comment type="pathway">
    <text evidence="7">Aromatic compound metabolism; 4-hydroxyphenylacetate degradation; pyruvate and succinate semialdehyde from 4-hydroxyphenylacetate: step 5/7.</text>
</comment>
<dbReference type="SUPFAM" id="SSF56529">
    <property type="entry name" value="FAH"/>
    <property type="match status" value="1"/>
</dbReference>
<dbReference type="EMBL" id="BBMR01000001">
    <property type="protein sequence ID" value="GAL17245.1"/>
    <property type="molecule type" value="Genomic_DNA"/>
</dbReference>
<dbReference type="InterPro" id="IPR011234">
    <property type="entry name" value="Fumarylacetoacetase-like_C"/>
</dbReference>
<dbReference type="OrthoDB" id="9805307at2"/>
<organism evidence="9 10">
    <name type="scientific">Vibrio maritimus</name>
    <dbReference type="NCBI Taxonomy" id="990268"/>
    <lineage>
        <taxon>Bacteria</taxon>
        <taxon>Pseudomonadati</taxon>
        <taxon>Pseudomonadota</taxon>
        <taxon>Gammaproteobacteria</taxon>
        <taxon>Vibrionales</taxon>
        <taxon>Vibrionaceae</taxon>
        <taxon>Vibrio</taxon>
    </lineage>
</organism>
<accession>A0A090RP92</accession>
<dbReference type="Gene3D" id="3.90.850.10">
    <property type="entry name" value="Fumarylacetoacetase-like, C-terminal domain"/>
    <property type="match status" value="1"/>
</dbReference>
<keyword evidence="2" id="KW-0479">Metal-binding</keyword>
<dbReference type="GO" id="GO:0018800">
    <property type="term" value="F:5-oxopent-3-ene-1,2,5-tricarboxylate decarboxylase activity"/>
    <property type="evidence" value="ECO:0007669"/>
    <property type="project" value="UniProtKB-EC"/>
</dbReference>
<evidence type="ECO:0000256" key="1">
    <source>
        <dbReference type="ARBA" id="ARBA00010211"/>
    </source>
</evidence>
<gene>
    <name evidence="9" type="ORF">JCM19235_5794</name>
</gene>
<comment type="caution">
    <text evidence="9">The sequence shown here is derived from an EMBL/GenBank/DDBJ whole genome shotgun (WGS) entry which is preliminary data.</text>
</comment>
<comment type="function">
    <text evidence="5">Decarboxylates OPET (5-oxo-pent-3-ene-1,2,5-tricarboxylic acid) into HHDD (2-hydroxy-hept-2,4-diene-1,7-dioate) and isomerizes it to OHED (2-oxo-hept-3-ene-1,7-dioate).</text>
</comment>
<reference evidence="9 10" key="2">
    <citation type="submission" date="2014-09" db="EMBL/GenBank/DDBJ databases">
        <authorList>
            <consortium name="NBRP consortium"/>
            <person name="Sawabe T."/>
            <person name="Meirelles P."/>
            <person name="Nakanishi M."/>
            <person name="Sayaka M."/>
            <person name="Hattori M."/>
            <person name="Ohkuma M."/>
        </authorList>
    </citation>
    <scope>NUCLEOTIDE SEQUENCE [LARGE SCALE GENOMIC DNA]</scope>
    <source>
        <strain evidence="10">JCM19235</strain>
    </source>
</reference>
<dbReference type="InterPro" id="IPR012684">
    <property type="entry name" value="HPA_isomer/decarb_C"/>
</dbReference>
<protein>
    <submittedName>
        <fullName evidence="9">5-carboxymethyl-2-oxo-hex-3-ene-1,7-dioate decarboxylase / 2-hydroxyhepta-2,4-diene-1,7-dioate isomerase</fullName>
        <ecNumber evidence="9">4.1.1.68</ecNumber>
    </submittedName>
</protein>
<sequence length="255" mass="28551">MKRARIQYQQQVLNVTVNDDLSVNTEAGDVIESGAYEFLVPVENPGTIFALGLNYADHASELAFEPPKEPLVFLKGQNTLTPHGKPSYRPDGIEFMHYECELVAVIGKEARNVKRDDALQYVSGFTVCNDYAIRDYLENYYRPNLRVKSRDSLCPIGPWIVDVDDIEDVTNLKLETQVNGEVTQVGTTADMIFDVPFLIEYLSEFMTLKPGDLIATGTPKGLKDIHPGDVVRCEIEGIGALENPVLSEQDFYAQR</sequence>